<name>X1K3Z2_9ZZZZ</name>
<dbReference type="InterPro" id="IPR036890">
    <property type="entry name" value="HATPase_C_sf"/>
</dbReference>
<dbReference type="PRINTS" id="PR00344">
    <property type="entry name" value="BCTRLSENSOR"/>
</dbReference>
<protein>
    <recommendedName>
        <fullName evidence="1">Histidine kinase domain-containing protein</fullName>
    </recommendedName>
</protein>
<dbReference type="SUPFAM" id="SSF55874">
    <property type="entry name" value="ATPase domain of HSP90 chaperone/DNA topoisomerase II/histidine kinase"/>
    <property type="match status" value="1"/>
</dbReference>
<gene>
    <name evidence="2" type="ORF">S06H3_07951</name>
</gene>
<dbReference type="PANTHER" id="PTHR43065">
    <property type="entry name" value="SENSOR HISTIDINE KINASE"/>
    <property type="match status" value="1"/>
</dbReference>
<dbReference type="Pfam" id="PF02518">
    <property type="entry name" value="HATPase_c"/>
    <property type="match status" value="1"/>
</dbReference>
<feature type="domain" description="Histidine kinase" evidence="1">
    <location>
        <begin position="1"/>
        <end position="81"/>
    </location>
</feature>
<dbReference type="EMBL" id="BARV01003288">
    <property type="protein sequence ID" value="GAI01278.1"/>
    <property type="molecule type" value="Genomic_DNA"/>
</dbReference>
<dbReference type="Gene3D" id="3.30.565.10">
    <property type="entry name" value="Histidine kinase-like ATPase, C-terminal domain"/>
    <property type="match status" value="1"/>
</dbReference>
<proteinExistence type="predicted"/>
<comment type="caution">
    <text evidence="2">The sequence shown here is derived from an EMBL/GenBank/DDBJ whole genome shotgun (WGS) entry which is preliminary data.</text>
</comment>
<dbReference type="SMART" id="SM00387">
    <property type="entry name" value="HATPase_c"/>
    <property type="match status" value="1"/>
</dbReference>
<sequence>IHTSADDSQLKVAVQDTGCGISEENQRKLFTPFFTTKGKGKGVGLGLAVAYGIIQRHYGRIEVQSKEGEGTTFTIYLPLHH</sequence>
<reference evidence="2" key="1">
    <citation type="journal article" date="2014" name="Front. Microbiol.">
        <title>High frequency of phylogenetically diverse reductive dehalogenase-homologous genes in deep subseafloor sedimentary metagenomes.</title>
        <authorList>
            <person name="Kawai M."/>
            <person name="Futagami T."/>
            <person name="Toyoda A."/>
            <person name="Takaki Y."/>
            <person name="Nishi S."/>
            <person name="Hori S."/>
            <person name="Arai W."/>
            <person name="Tsubouchi T."/>
            <person name="Morono Y."/>
            <person name="Uchiyama I."/>
            <person name="Ito T."/>
            <person name="Fujiyama A."/>
            <person name="Inagaki F."/>
            <person name="Takami H."/>
        </authorList>
    </citation>
    <scope>NUCLEOTIDE SEQUENCE</scope>
    <source>
        <strain evidence="2">Expedition CK06-06</strain>
    </source>
</reference>
<accession>X1K3Z2</accession>
<dbReference type="InterPro" id="IPR004358">
    <property type="entry name" value="Sig_transdc_His_kin-like_C"/>
</dbReference>
<dbReference type="AlphaFoldDB" id="X1K3Z2"/>
<dbReference type="PANTHER" id="PTHR43065:SF42">
    <property type="entry name" value="TWO-COMPONENT SENSOR PPRA"/>
    <property type="match status" value="1"/>
</dbReference>
<dbReference type="GO" id="GO:0016772">
    <property type="term" value="F:transferase activity, transferring phosphorus-containing groups"/>
    <property type="evidence" value="ECO:0007669"/>
    <property type="project" value="InterPro"/>
</dbReference>
<dbReference type="InterPro" id="IPR003594">
    <property type="entry name" value="HATPase_dom"/>
</dbReference>
<organism evidence="2">
    <name type="scientific">marine sediment metagenome</name>
    <dbReference type="NCBI Taxonomy" id="412755"/>
    <lineage>
        <taxon>unclassified sequences</taxon>
        <taxon>metagenomes</taxon>
        <taxon>ecological metagenomes</taxon>
    </lineage>
</organism>
<evidence type="ECO:0000259" key="1">
    <source>
        <dbReference type="PROSITE" id="PS50109"/>
    </source>
</evidence>
<feature type="non-terminal residue" evidence="2">
    <location>
        <position position="1"/>
    </location>
</feature>
<evidence type="ECO:0000313" key="2">
    <source>
        <dbReference type="EMBL" id="GAI01278.1"/>
    </source>
</evidence>
<dbReference type="PROSITE" id="PS50109">
    <property type="entry name" value="HIS_KIN"/>
    <property type="match status" value="1"/>
</dbReference>
<dbReference type="InterPro" id="IPR005467">
    <property type="entry name" value="His_kinase_dom"/>
</dbReference>